<gene>
    <name evidence="7" type="primary">birA</name>
    <name evidence="7" type="ORF">PRECH8_02130</name>
</gene>
<comment type="caution">
    <text evidence="7">The sequence shown here is derived from an EMBL/GenBank/DDBJ whole genome shotgun (WGS) entry which is preliminary data.</text>
</comment>
<dbReference type="EMBL" id="BMAQ01000001">
    <property type="protein sequence ID" value="GFR36917.1"/>
    <property type="molecule type" value="Genomic_DNA"/>
</dbReference>
<organism evidence="7 8">
    <name type="scientific">Insulibacter thermoxylanivorax</name>
    <dbReference type="NCBI Taxonomy" id="2749268"/>
    <lineage>
        <taxon>Bacteria</taxon>
        <taxon>Bacillati</taxon>
        <taxon>Bacillota</taxon>
        <taxon>Bacilli</taxon>
        <taxon>Bacillales</taxon>
        <taxon>Paenibacillaceae</taxon>
        <taxon>Insulibacter</taxon>
    </lineage>
</organism>
<dbReference type="PANTHER" id="PTHR12835:SF5">
    <property type="entry name" value="BIOTIN--PROTEIN LIGASE"/>
    <property type="match status" value="1"/>
</dbReference>
<dbReference type="Gene3D" id="2.30.30.100">
    <property type="match status" value="1"/>
</dbReference>
<evidence type="ECO:0000256" key="4">
    <source>
        <dbReference type="ARBA" id="ARBA00023267"/>
    </source>
</evidence>
<dbReference type="Pfam" id="PF03099">
    <property type="entry name" value="BPL_LplA_LipB"/>
    <property type="match status" value="1"/>
</dbReference>
<dbReference type="Gene3D" id="3.30.930.10">
    <property type="entry name" value="Bira Bifunctional Protein, Domain 2"/>
    <property type="match status" value="1"/>
</dbReference>
<keyword evidence="8" id="KW-1185">Reference proteome</keyword>
<dbReference type="GO" id="GO:0004077">
    <property type="term" value="F:biotin--[biotin carboxyl-carrier protein] ligase activity"/>
    <property type="evidence" value="ECO:0007669"/>
    <property type="project" value="UniProtKB-EC"/>
</dbReference>
<proteinExistence type="predicted"/>
<dbReference type="InterPro" id="IPR008988">
    <property type="entry name" value="Transcriptional_repressor_C"/>
</dbReference>
<dbReference type="InterPro" id="IPR045864">
    <property type="entry name" value="aa-tRNA-synth_II/BPL/LPL"/>
</dbReference>
<protein>
    <recommendedName>
        <fullName evidence="5">biotin--[biotin carboxyl-carrier protein] ligase</fullName>
        <ecNumber evidence="5">6.3.4.15</ecNumber>
    </recommendedName>
</protein>
<dbReference type="SUPFAM" id="SSF50037">
    <property type="entry name" value="C-terminal domain of transcriptional repressors"/>
    <property type="match status" value="1"/>
</dbReference>
<dbReference type="AlphaFoldDB" id="A0A916Q9Y9"/>
<keyword evidence="4" id="KW-0092">Biotin</keyword>
<name>A0A916Q9Y9_9BACL</name>
<sequence>MTACIQVEKLRSLLGGRRYGHTIHYTETSTSTQDIAAKFIREGADEGLLVLAETQTAGRGRLARTWYSPPGSGIYMSLILKPHLPQRHMPQLTIVAAAALCRVLRRLTGLDIHLKWPNDLLVNGRKISGILVESFSHEGETWMILGVGITVNVRQDEFPDWLQHRATSLAAASGRTWDREEIIASFLHELELLIDLYLQEGFSVFRTIWDLYAWQPDEPIELTTPQGAIRGEPIAIDENGALVIKLEGGNETYIYSGEIIASTS</sequence>
<dbReference type="EC" id="6.3.4.15" evidence="5"/>
<dbReference type="InterPro" id="IPR004408">
    <property type="entry name" value="Biotin_CoA_COase_ligase"/>
</dbReference>
<dbReference type="NCBIfam" id="TIGR00121">
    <property type="entry name" value="birA_ligase"/>
    <property type="match status" value="1"/>
</dbReference>
<evidence type="ECO:0000256" key="1">
    <source>
        <dbReference type="ARBA" id="ARBA00022598"/>
    </source>
</evidence>
<dbReference type="Pfam" id="PF02237">
    <property type="entry name" value="BPL_C"/>
    <property type="match status" value="1"/>
</dbReference>
<keyword evidence="3" id="KW-0067">ATP-binding</keyword>
<feature type="domain" description="BPL/LPL catalytic" evidence="6">
    <location>
        <begin position="8"/>
        <end position="198"/>
    </location>
</feature>
<dbReference type="PROSITE" id="PS51733">
    <property type="entry name" value="BPL_LPL_CATALYTIC"/>
    <property type="match status" value="1"/>
</dbReference>
<reference evidence="7" key="2">
    <citation type="journal article" date="2021" name="Data Brief">
        <title>Draft genome sequence data of the facultative, thermophilic, xylanolytic bacterium Paenibacillus sp. strain DA-C8.</title>
        <authorList>
            <person name="Chhe C."/>
            <person name="Uke A."/>
            <person name="Baramee S."/>
            <person name="Ungkulpasvich U."/>
            <person name="Tachaapaikoon C."/>
            <person name="Pason P."/>
            <person name="Waeonukul R."/>
            <person name="Ratanakhanokchai K."/>
            <person name="Kosugi A."/>
        </authorList>
    </citation>
    <scope>NUCLEOTIDE SEQUENCE</scope>
    <source>
        <strain evidence="7">DA-C8</strain>
    </source>
</reference>
<evidence type="ECO:0000256" key="5">
    <source>
        <dbReference type="ARBA" id="ARBA00024227"/>
    </source>
</evidence>
<dbReference type="CDD" id="cd16442">
    <property type="entry name" value="BPL"/>
    <property type="match status" value="1"/>
</dbReference>
<dbReference type="GO" id="GO:0005737">
    <property type="term" value="C:cytoplasm"/>
    <property type="evidence" value="ECO:0007669"/>
    <property type="project" value="TreeGrafter"/>
</dbReference>
<reference evidence="7" key="1">
    <citation type="submission" date="2020-08" db="EMBL/GenBank/DDBJ databases">
        <authorList>
            <person name="Uke A."/>
            <person name="Chhe C."/>
            <person name="Baramee S."/>
            <person name="Kosugi A."/>
        </authorList>
    </citation>
    <scope>NUCLEOTIDE SEQUENCE</scope>
    <source>
        <strain evidence="7">DA-C8</strain>
    </source>
</reference>
<dbReference type="InterPro" id="IPR003142">
    <property type="entry name" value="BPL_C"/>
</dbReference>
<dbReference type="InterPro" id="IPR004143">
    <property type="entry name" value="BPL_LPL_catalytic"/>
</dbReference>
<evidence type="ECO:0000256" key="3">
    <source>
        <dbReference type="ARBA" id="ARBA00022840"/>
    </source>
</evidence>
<evidence type="ECO:0000313" key="8">
    <source>
        <dbReference type="Proteomes" id="UP000654993"/>
    </source>
</evidence>
<dbReference type="GO" id="GO:0005524">
    <property type="term" value="F:ATP binding"/>
    <property type="evidence" value="ECO:0007669"/>
    <property type="project" value="UniProtKB-KW"/>
</dbReference>
<dbReference type="Proteomes" id="UP000654993">
    <property type="component" value="Unassembled WGS sequence"/>
</dbReference>
<keyword evidence="1 7" id="KW-0436">Ligase</keyword>
<dbReference type="GO" id="GO:0009249">
    <property type="term" value="P:protein lipoylation"/>
    <property type="evidence" value="ECO:0007669"/>
    <property type="project" value="UniProtKB-ARBA"/>
</dbReference>
<evidence type="ECO:0000256" key="2">
    <source>
        <dbReference type="ARBA" id="ARBA00022741"/>
    </source>
</evidence>
<accession>A0A916Q9Y9</accession>
<dbReference type="PANTHER" id="PTHR12835">
    <property type="entry name" value="BIOTIN PROTEIN LIGASE"/>
    <property type="match status" value="1"/>
</dbReference>
<evidence type="ECO:0000259" key="6">
    <source>
        <dbReference type="PROSITE" id="PS51733"/>
    </source>
</evidence>
<dbReference type="GO" id="GO:0016740">
    <property type="term" value="F:transferase activity"/>
    <property type="evidence" value="ECO:0007669"/>
    <property type="project" value="UniProtKB-ARBA"/>
</dbReference>
<dbReference type="SUPFAM" id="SSF55681">
    <property type="entry name" value="Class II aaRS and biotin synthetases"/>
    <property type="match status" value="1"/>
</dbReference>
<keyword evidence="2" id="KW-0547">Nucleotide-binding</keyword>
<dbReference type="RefSeq" id="WP_200965204.1">
    <property type="nucleotide sequence ID" value="NZ_BMAQ01000001.1"/>
</dbReference>
<evidence type="ECO:0000313" key="7">
    <source>
        <dbReference type="EMBL" id="GFR36917.1"/>
    </source>
</evidence>